<proteinExistence type="predicted"/>
<protein>
    <submittedName>
        <fullName evidence="1">Uncharacterized protein</fullName>
    </submittedName>
</protein>
<evidence type="ECO:0000313" key="1">
    <source>
        <dbReference type="EMBL" id="GGF72276.1"/>
    </source>
</evidence>
<name>A0A917C822_9PROT</name>
<reference evidence="1" key="1">
    <citation type="journal article" date="2014" name="Int. J. Syst. Evol. Microbiol.">
        <title>Complete genome sequence of Corynebacterium casei LMG S-19264T (=DSM 44701T), isolated from a smear-ripened cheese.</title>
        <authorList>
            <consortium name="US DOE Joint Genome Institute (JGI-PGF)"/>
            <person name="Walter F."/>
            <person name="Albersmeier A."/>
            <person name="Kalinowski J."/>
            <person name="Ruckert C."/>
        </authorList>
    </citation>
    <scope>NUCLEOTIDE SEQUENCE</scope>
    <source>
        <strain evidence="1">CGMCC 1.15254</strain>
    </source>
</reference>
<evidence type="ECO:0000313" key="2">
    <source>
        <dbReference type="Proteomes" id="UP000632498"/>
    </source>
</evidence>
<accession>A0A917C822</accession>
<comment type="caution">
    <text evidence="1">The sequence shown here is derived from an EMBL/GenBank/DDBJ whole genome shotgun (WGS) entry which is preliminary data.</text>
</comment>
<gene>
    <name evidence="1" type="ORF">GCM10011332_27800</name>
</gene>
<reference evidence="1" key="2">
    <citation type="submission" date="2020-09" db="EMBL/GenBank/DDBJ databases">
        <authorList>
            <person name="Sun Q."/>
            <person name="Zhou Y."/>
        </authorList>
    </citation>
    <scope>NUCLEOTIDE SEQUENCE</scope>
    <source>
        <strain evidence="1">CGMCC 1.15254</strain>
    </source>
</reference>
<keyword evidence="2" id="KW-1185">Reference proteome</keyword>
<dbReference type="RefSeq" id="WP_188666322.1">
    <property type="nucleotide sequence ID" value="NZ_BMHV01000024.1"/>
</dbReference>
<dbReference type="Proteomes" id="UP000632498">
    <property type="component" value="Unassembled WGS sequence"/>
</dbReference>
<sequence length="230" mass="26684">MIQKASYDEQPYKIGTGSRIDILDGRERFYKGHRPRGWTLSGLDEDMIFSPKKQVRHIFQTQKEGQQGLHIQNFKQDYILARYTNTRLLVTPYLSWYWNVSEHNGTRHPVRLLIGFYGGVAQSPALSQEQFVWDKDKLPPYDRLLAIGFDDLALKRATLYPMGNLKYYVQRGGIEQTNQWYFEAADLSIIYRMAWPQDNAGNTFITFVGFWADNQPGIGGITFSKITLSR</sequence>
<organism evidence="1 2">
    <name type="scientific">Terasakiella brassicae</name>
    <dbReference type="NCBI Taxonomy" id="1634917"/>
    <lineage>
        <taxon>Bacteria</taxon>
        <taxon>Pseudomonadati</taxon>
        <taxon>Pseudomonadota</taxon>
        <taxon>Alphaproteobacteria</taxon>
        <taxon>Rhodospirillales</taxon>
        <taxon>Terasakiellaceae</taxon>
        <taxon>Terasakiella</taxon>
    </lineage>
</organism>
<dbReference type="AlphaFoldDB" id="A0A917C822"/>
<dbReference type="EMBL" id="BMHV01000024">
    <property type="protein sequence ID" value="GGF72276.1"/>
    <property type="molecule type" value="Genomic_DNA"/>
</dbReference>